<evidence type="ECO:0000313" key="2">
    <source>
        <dbReference type="Proteomes" id="UP000224563"/>
    </source>
</evidence>
<accession>A0A2G3E570</accession>
<reference evidence="1 2" key="2">
    <citation type="submission" date="2017-10" db="EMBL/GenBank/DDBJ databases">
        <authorList>
            <person name="Banno H."/>
            <person name="Chua N.-H."/>
        </authorList>
    </citation>
    <scope>NUCLEOTIDE SEQUENCE [LARGE SCALE GENOMIC DNA]</scope>
    <source>
        <strain evidence="1 2">JK623</strain>
    </source>
</reference>
<proteinExistence type="predicted"/>
<evidence type="ECO:0000313" key="1">
    <source>
        <dbReference type="EMBL" id="PHU38295.1"/>
    </source>
</evidence>
<gene>
    <name evidence="1" type="ORF">CSX02_03710</name>
</gene>
<dbReference type="RefSeq" id="WP_099385683.1">
    <property type="nucleotide sequence ID" value="NZ_JANSWH010000099.1"/>
</dbReference>
<organism evidence="1 2">
    <name type="scientific">Agathobacter ruminis</name>
    <dbReference type="NCBI Taxonomy" id="1712665"/>
    <lineage>
        <taxon>Bacteria</taxon>
        <taxon>Bacillati</taxon>
        <taxon>Bacillota</taxon>
        <taxon>Clostridia</taxon>
        <taxon>Lachnospirales</taxon>
        <taxon>Lachnospiraceae</taxon>
        <taxon>Agathobacter</taxon>
    </lineage>
</organism>
<reference evidence="1 2" key="1">
    <citation type="submission" date="2017-10" db="EMBL/GenBank/DDBJ databases">
        <title>Resolving the taxonomy of Roseburia spp., Eubacterium rectale and Agathobacter spp. through phylogenomic analysis.</title>
        <authorList>
            <person name="Sheridan P.O."/>
            <person name="Walker A.W."/>
            <person name="Duncan S.H."/>
            <person name="Scott K.P."/>
            <person name="Toole P.W.O."/>
            <person name="Luis P."/>
            <person name="Flint H.J."/>
        </authorList>
    </citation>
    <scope>NUCLEOTIDE SEQUENCE [LARGE SCALE GENOMIC DNA]</scope>
    <source>
        <strain evidence="1 2">JK623</strain>
    </source>
</reference>
<sequence length="409" mass="46838">MNGRKYKKNIGIIIYTIFLILVLTACQKVPDNVKNNMNRYGNNKLADKIEFQYCNLDELRNSSMENIETADSNICYPDKVDFSQIDNVMEGSFQITSEYTNNQNKYLQLFDMQGVEGKKSIGNWKGMDGFEYEKNEIYPYLFIGENGELSYVSSEKVLDGNTIDQTKEVKKIYLNRGDSINIQINYRDGSLNLSEEISFVKSFIKDNIDIGNCDVDVRTVYIRKDLDGYDVVSMNFVMKYQGMVLDFYSLDVGMNKDGKMMVLQTNRDILVDLHEKNHIDWIFIGGVFQSFEGKAVDKLIDLQTAIHIFEKEMASFQEIKVLEIIPMYVLKPVYNPAEEEYEAAPGNIVNVEPTYSFMIECGVDDTPTGILEGNGVAYVNVNMLTGEVHTDFEDKYFALKNRGNNELSN</sequence>
<dbReference type="EMBL" id="PDYG01000012">
    <property type="protein sequence ID" value="PHU38295.1"/>
    <property type="molecule type" value="Genomic_DNA"/>
</dbReference>
<dbReference type="Proteomes" id="UP000224563">
    <property type="component" value="Unassembled WGS sequence"/>
</dbReference>
<dbReference type="AlphaFoldDB" id="A0A2G3E570"/>
<dbReference type="PROSITE" id="PS51257">
    <property type="entry name" value="PROKAR_LIPOPROTEIN"/>
    <property type="match status" value="1"/>
</dbReference>
<comment type="caution">
    <text evidence="1">The sequence shown here is derived from an EMBL/GenBank/DDBJ whole genome shotgun (WGS) entry which is preliminary data.</text>
</comment>
<protein>
    <submittedName>
        <fullName evidence="1">Uncharacterized protein</fullName>
    </submittedName>
</protein>
<keyword evidence="2" id="KW-1185">Reference proteome</keyword>
<name>A0A2G3E570_9FIRM</name>